<feature type="signal peptide" evidence="2">
    <location>
        <begin position="1"/>
        <end position="21"/>
    </location>
</feature>
<keyword evidence="5" id="KW-1185">Reference proteome</keyword>
<proteinExistence type="predicted"/>
<evidence type="ECO:0000313" key="5">
    <source>
        <dbReference type="Proteomes" id="UP000520767"/>
    </source>
</evidence>
<gene>
    <name evidence="4" type="ORF">FHR82_003729</name>
</gene>
<evidence type="ECO:0000313" key="4">
    <source>
        <dbReference type="EMBL" id="MBB4907487.1"/>
    </source>
</evidence>
<dbReference type="AlphaFoldDB" id="A0A7W7Q5M2"/>
<comment type="caution">
    <text evidence="4">The sequence shown here is derived from an EMBL/GenBank/DDBJ whole genome shotgun (WGS) entry which is preliminary data.</text>
</comment>
<dbReference type="Proteomes" id="UP000520767">
    <property type="component" value="Unassembled WGS sequence"/>
</dbReference>
<dbReference type="Pfam" id="PF00144">
    <property type="entry name" value="Beta-lactamase"/>
    <property type="match status" value="1"/>
</dbReference>
<sequence length="347" mass="36991">MGWRRAVVVLALSVFVAGCTASPPPSPPGETTGTPGLPTGDWPAGEWPDGVDRKAVDEAVDTAFADGGPLRVRAIVVIRQGKLVYQRYSPNPADDADALMPSYSVAKSITSAATGLLVRDGKFAVHTPVRAPEWPPGDPRAGITADHLLRMSSGLEWHEDTDIAAATRSRDTAAFSAARPLKTPPGTTFLYSTGSTFVLARALQDVVGGGGAGLRDYLERELFDPLGMTVTLSFDDAGNWLGGYGAAATPLDYAKFGELYRLGGEWRGQRILPEDWIDYSREPSTTADHYGAGWWLDPGAPKAFAAIGFDGQQVVVDLEHELVVVITATDSGKSETLREKVMAEFAS</sequence>
<dbReference type="RefSeq" id="WP_184811678.1">
    <property type="nucleotide sequence ID" value="NZ_JACHJQ010000004.1"/>
</dbReference>
<feature type="compositionally biased region" description="Low complexity" evidence="1">
    <location>
        <begin position="29"/>
        <end position="40"/>
    </location>
</feature>
<evidence type="ECO:0000259" key="3">
    <source>
        <dbReference type="Pfam" id="PF00144"/>
    </source>
</evidence>
<dbReference type="EMBL" id="JACHJQ010000004">
    <property type="protein sequence ID" value="MBB4907487.1"/>
    <property type="molecule type" value="Genomic_DNA"/>
</dbReference>
<feature type="domain" description="Beta-lactamase-related" evidence="3">
    <location>
        <begin position="74"/>
        <end position="343"/>
    </location>
</feature>
<name>A0A7W7Q5M2_9PSEU</name>
<accession>A0A7W7Q5M2</accession>
<dbReference type="SUPFAM" id="SSF56601">
    <property type="entry name" value="beta-lactamase/transpeptidase-like"/>
    <property type="match status" value="1"/>
</dbReference>
<evidence type="ECO:0000256" key="2">
    <source>
        <dbReference type="SAM" id="SignalP"/>
    </source>
</evidence>
<dbReference type="PANTHER" id="PTHR43283">
    <property type="entry name" value="BETA-LACTAMASE-RELATED"/>
    <property type="match status" value="1"/>
</dbReference>
<dbReference type="InterPro" id="IPR050789">
    <property type="entry name" value="Diverse_Enzym_Activities"/>
</dbReference>
<protein>
    <submittedName>
        <fullName evidence="4">CubicO group peptidase (Beta-lactamase class C family)</fullName>
    </submittedName>
</protein>
<feature type="region of interest" description="Disordered" evidence="1">
    <location>
        <begin position="20"/>
        <end position="47"/>
    </location>
</feature>
<feature type="chain" id="PRO_5031156484" evidence="2">
    <location>
        <begin position="22"/>
        <end position="347"/>
    </location>
</feature>
<dbReference type="PROSITE" id="PS51257">
    <property type="entry name" value="PROKAR_LIPOPROTEIN"/>
    <property type="match status" value="1"/>
</dbReference>
<dbReference type="InterPro" id="IPR001466">
    <property type="entry name" value="Beta-lactam-related"/>
</dbReference>
<dbReference type="Gene3D" id="3.40.710.10">
    <property type="entry name" value="DD-peptidase/beta-lactamase superfamily"/>
    <property type="match status" value="1"/>
</dbReference>
<dbReference type="InterPro" id="IPR012338">
    <property type="entry name" value="Beta-lactam/transpept-like"/>
</dbReference>
<dbReference type="PANTHER" id="PTHR43283:SF7">
    <property type="entry name" value="BETA-LACTAMASE-RELATED DOMAIN-CONTAINING PROTEIN"/>
    <property type="match status" value="1"/>
</dbReference>
<reference evidence="4 5" key="1">
    <citation type="submission" date="2020-08" db="EMBL/GenBank/DDBJ databases">
        <title>Genomic Encyclopedia of Type Strains, Phase III (KMG-III): the genomes of soil and plant-associated and newly described type strains.</title>
        <authorList>
            <person name="Whitman W."/>
        </authorList>
    </citation>
    <scope>NUCLEOTIDE SEQUENCE [LARGE SCALE GENOMIC DNA]</scope>
    <source>
        <strain evidence="4 5">CECT 8960</strain>
    </source>
</reference>
<evidence type="ECO:0000256" key="1">
    <source>
        <dbReference type="SAM" id="MobiDB-lite"/>
    </source>
</evidence>
<keyword evidence="2" id="KW-0732">Signal</keyword>
<organism evidence="4 5">
    <name type="scientific">Actinophytocola algeriensis</name>
    <dbReference type="NCBI Taxonomy" id="1768010"/>
    <lineage>
        <taxon>Bacteria</taxon>
        <taxon>Bacillati</taxon>
        <taxon>Actinomycetota</taxon>
        <taxon>Actinomycetes</taxon>
        <taxon>Pseudonocardiales</taxon>
        <taxon>Pseudonocardiaceae</taxon>
    </lineage>
</organism>